<accession>A0A917B7M5</accession>
<dbReference type="InterPro" id="IPR047670">
    <property type="entry name" value="YfjT-like"/>
</dbReference>
<dbReference type="Proteomes" id="UP000660110">
    <property type="component" value="Unassembled WGS sequence"/>
</dbReference>
<name>A0A917B7M5_HALAA</name>
<dbReference type="NCBIfam" id="NF040878">
    <property type="entry name" value="SE1561_fam"/>
    <property type="match status" value="1"/>
</dbReference>
<dbReference type="EMBL" id="BMEL01000003">
    <property type="protein sequence ID" value="GGF24690.1"/>
    <property type="molecule type" value="Genomic_DNA"/>
</dbReference>
<comment type="caution">
    <text evidence="1">The sequence shown here is derived from an EMBL/GenBank/DDBJ whole genome shotgun (WGS) entry which is preliminary data.</text>
</comment>
<sequence>MSQQEKISDLKVKLSAFMERLDEIEPEDTSVEDVDELIQMLEELERKL</sequence>
<gene>
    <name evidence="1" type="ORF">GCM10010954_24470</name>
</gene>
<evidence type="ECO:0000313" key="2">
    <source>
        <dbReference type="Proteomes" id="UP000660110"/>
    </source>
</evidence>
<keyword evidence="2" id="KW-1185">Reference proteome</keyword>
<dbReference type="AlphaFoldDB" id="A0A917B7M5"/>
<reference evidence="1" key="2">
    <citation type="submission" date="2020-09" db="EMBL/GenBank/DDBJ databases">
        <authorList>
            <person name="Sun Q."/>
            <person name="Zhou Y."/>
        </authorList>
    </citation>
    <scope>NUCLEOTIDE SEQUENCE</scope>
    <source>
        <strain evidence="1">CGMCC 1.12153</strain>
    </source>
</reference>
<dbReference type="RefSeq" id="WP_188377805.1">
    <property type="nucleotide sequence ID" value="NZ_BMEL01000003.1"/>
</dbReference>
<evidence type="ECO:0000313" key="1">
    <source>
        <dbReference type="EMBL" id="GGF24690.1"/>
    </source>
</evidence>
<protein>
    <submittedName>
        <fullName evidence="1">Uncharacterized protein</fullName>
    </submittedName>
</protein>
<reference evidence="1" key="1">
    <citation type="journal article" date="2014" name="Int. J. Syst. Evol. Microbiol.">
        <title>Complete genome sequence of Corynebacterium casei LMG S-19264T (=DSM 44701T), isolated from a smear-ripened cheese.</title>
        <authorList>
            <consortium name="US DOE Joint Genome Institute (JGI-PGF)"/>
            <person name="Walter F."/>
            <person name="Albersmeier A."/>
            <person name="Kalinowski J."/>
            <person name="Ruckert C."/>
        </authorList>
    </citation>
    <scope>NUCLEOTIDE SEQUENCE</scope>
    <source>
        <strain evidence="1">CGMCC 1.12153</strain>
    </source>
</reference>
<organism evidence="1 2">
    <name type="scientific">Halobacillus andaensis</name>
    <dbReference type="NCBI Taxonomy" id="1176239"/>
    <lineage>
        <taxon>Bacteria</taxon>
        <taxon>Bacillati</taxon>
        <taxon>Bacillota</taxon>
        <taxon>Bacilli</taxon>
        <taxon>Bacillales</taxon>
        <taxon>Bacillaceae</taxon>
        <taxon>Halobacillus</taxon>
    </lineage>
</organism>
<proteinExistence type="predicted"/>